<dbReference type="AlphaFoldDB" id="A0A7S4SFL7"/>
<feature type="region of interest" description="Disordered" evidence="1">
    <location>
        <begin position="152"/>
        <end position="241"/>
    </location>
</feature>
<reference evidence="3" key="1">
    <citation type="submission" date="2021-01" db="EMBL/GenBank/DDBJ databases">
        <authorList>
            <person name="Corre E."/>
            <person name="Pelletier E."/>
            <person name="Niang G."/>
            <person name="Scheremetjew M."/>
            <person name="Finn R."/>
            <person name="Kale V."/>
            <person name="Holt S."/>
            <person name="Cochrane G."/>
            <person name="Meng A."/>
            <person name="Brown T."/>
            <person name="Cohen L."/>
        </authorList>
    </citation>
    <scope>NUCLEOTIDE SEQUENCE</scope>
    <source>
        <strain evidence="3">GSO104</strain>
    </source>
</reference>
<feature type="compositionally biased region" description="Polar residues" evidence="1">
    <location>
        <begin position="188"/>
        <end position="219"/>
    </location>
</feature>
<sequence length="431" mass="48320">MTFRTCNAAPSSSFRMASRLLWMIAITIIVPPPHLASGFIISIGNFLSADVLEDCKYFFQQADTVAPYDYIDANEYTRFIALWSDNIVNEERFIDLPFDLKLEFQFSGDWMDDGKLYIPIVDDTPSQEAYLSQTCSGIRYFIREYLPPTVSPSASPSLSNKPSASPTVSRPPSNFPIAAPSARPSDVPSVQPSASPTEVASAIPSSAPSNTPSLRPSSKPSHFPSVVPSTSPSAVHSSSPTMDGRVDIQFSYDITTDFITAPQLQLMNNNDGNNDDSSNTIWNDLIYATTTTLIPLLQDVRRMSSSHHHHHHDEHSNVQDRQYVRQRQRQLYQQQQQQEGEVAENGVLRHKQQHERELFEYDDNFPVQITSALPMKCRNNDQDETATCVLISSSVTVFLDDDEDPNDVRRMIINEMHSAFRDGTFMSALGL</sequence>
<feature type="compositionally biased region" description="Low complexity" evidence="1">
    <location>
        <begin position="329"/>
        <end position="338"/>
    </location>
</feature>
<evidence type="ECO:0000256" key="1">
    <source>
        <dbReference type="SAM" id="MobiDB-lite"/>
    </source>
</evidence>
<feature type="chain" id="PRO_5030521669" evidence="2">
    <location>
        <begin position="39"/>
        <end position="431"/>
    </location>
</feature>
<gene>
    <name evidence="3" type="ORF">DBRI00130_LOCUS33144</name>
</gene>
<keyword evidence="2" id="KW-0732">Signal</keyword>
<feature type="compositionally biased region" description="Low complexity" evidence="1">
    <location>
        <begin position="220"/>
        <end position="241"/>
    </location>
</feature>
<evidence type="ECO:0000256" key="2">
    <source>
        <dbReference type="SAM" id="SignalP"/>
    </source>
</evidence>
<organism evidence="3">
    <name type="scientific">Ditylum brightwellii</name>
    <dbReference type="NCBI Taxonomy" id="49249"/>
    <lineage>
        <taxon>Eukaryota</taxon>
        <taxon>Sar</taxon>
        <taxon>Stramenopiles</taxon>
        <taxon>Ochrophyta</taxon>
        <taxon>Bacillariophyta</taxon>
        <taxon>Mediophyceae</taxon>
        <taxon>Lithodesmiophycidae</taxon>
        <taxon>Lithodesmiales</taxon>
        <taxon>Lithodesmiaceae</taxon>
        <taxon>Ditylum</taxon>
    </lineage>
</organism>
<feature type="compositionally biased region" description="Polar residues" evidence="1">
    <location>
        <begin position="152"/>
        <end position="172"/>
    </location>
</feature>
<protein>
    <submittedName>
        <fullName evidence="3">Uncharacterized protein</fullName>
    </submittedName>
</protein>
<feature type="signal peptide" evidence="2">
    <location>
        <begin position="1"/>
        <end position="38"/>
    </location>
</feature>
<feature type="region of interest" description="Disordered" evidence="1">
    <location>
        <begin position="302"/>
        <end position="344"/>
    </location>
</feature>
<evidence type="ECO:0000313" key="3">
    <source>
        <dbReference type="EMBL" id="CAE4641770.1"/>
    </source>
</evidence>
<proteinExistence type="predicted"/>
<accession>A0A7S4SFL7</accession>
<name>A0A7S4SFL7_9STRA</name>
<dbReference type="EMBL" id="HBNS01042626">
    <property type="protein sequence ID" value="CAE4641770.1"/>
    <property type="molecule type" value="Transcribed_RNA"/>
</dbReference>